<dbReference type="AlphaFoldDB" id="A0A813P4A5"/>
<name>A0A813P4A5_9BILA</name>
<evidence type="ECO:0000313" key="2">
    <source>
        <dbReference type="Proteomes" id="UP000663879"/>
    </source>
</evidence>
<gene>
    <name evidence="1" type="ORF">OXX778_LOCUS3728</name>
</gene>
<dbReference type="OrthoDB" id="10434266at2759"/>
<feature type="non-terminal residue" evidence="1">
    <location>
        <position position="1"/>
    </location>
</feature>
<comment type="caution">
    <text evidence="1">The sequence shown here is derived from an EMBL/GenBank/DDBJ whole genome shotgun (WGS) entry which is preliminary data.</text>
</comment>
<evidence type="ECO:0000313" key="1">
    <source>
        <dbReference type="EMBL" id="CAF0747398.1"/>
    </source>
</evidence>
<protein>
    <submittedName>
        <fullName evidence="1">Uncharacterized protein</fullName>
    </submittedName>
</protein>
<reference evidence="1" key="1">
    <citation type="submission" date="2021-02" db="EMBL/GenBank/DDBJ databases">
        <authorList>
            <person name="Nowell W R."/>
        </authorList>
    </citation>
    <scope>NUCLEOTIDE SEQUENCE</scope>
    <source>
        <strain evidence="1">Ploen Becks lab</strain>
    </source>
</reference>
<dbReference type="Proteomes" id="UP000663879">
    <property type="component" value="Unassembled WGS sequence"/>
</dbReference>
<proteinExistence type="predicted"/>
<sequence>SKAAVLLDRLFTKRNIVVSAWDDYNIVDSDSTDETIIGYGQGKVFLNNKETNQVDTDPIDSFRFEHRADLCSRLAAKTNGNVFNINHVKRPEIFDQVVKHLAEIKSEAKYETRLGTCERVDTPFGDVDDFSYRRVKVSA</sequence>
<organism evidence="1 2">
    <name type="scientific">Brachionus calyciflorus</name>
    <dbReference type="NCBI Taxonomy" id="104777"/>
    <lineage>
        <taxon>Eukaryota</taxon>
        <taxon>Metazoa</taxon>
        <taxon>Spiralia</taxon>
        <taxon>Gnathifera</taxon>
        <taxon>Rotifera</taxon>
        <taxon>Eurotatoria</taxon>
        <taxon>Monogononta</taxon>
        <taxon>Pseudotrocha</taxon>
        <taxon>Ploima</taxon>
        <taxon>Brachionidae</taxon>
        <taxon>Brachionus</taxon>
    </lineage>
</organism>
<accession>A0A813P4A5</accession>
<dbReference type="EMBL" id="CAJNOC010000338">
    <property type="protein sequence ID" value="CAF0747398.1"/>
    <property type="molecule type" value="Genomic_DNA"/>
</dbReference>
<keyword evidence="2" id="KW-1185">Reference proteome</keyword>